<dbReference type="VEuPathDB" id="FungiDB:PC110_g14093"/>
<dbReference type="EMBL" id="RCMI01000974">
    <property type="protein sequence ID" value="KAG2893077.1"/>
    <property type="molecule type" value="Genomic_DNA"/>
</dbReference>
<dbReference type="OrthoDB" id="128356at2759"/>
<dbReference type="EMBL" id="MJFZ01000421">
    <property type="protein sequence ID" value="RAW29542.1"/>
    <property type="molecule type" value="Genomic_DNA"/>
</dbReference>
<keyword evidence="1" id="KW-0175">Coiled coil</keyword>
<comment type="caution">
    <text evidence="6">The sequence shown here is derived from an EMBL/GenBank/DDBJ whole genome shotgun (WGS) entry which is preliminary data.</text>
</comment>
<feature type="coiled-coil region" evidence="1">
    <location>
        <begin position="106"/>
        <end position="133"/>
    </location>
</feature>
<keyword evidence="7" id="KW-1185">Reference proteome</keyword>
<feature type="region of interest" description="Disordered" evidence="2">
    <location>
        <begin position="32"/>
        <end position="58"/>
    </location>
</feature>
<dbReference type="EMBL" id="RCMV01000670">
    <property type="protein sequence ID" value="KAG3214089.1"/>
    <property type="molecule type" value="Genomic_DNA"/>
</dbReference>
<dbReference type="Proteomes" id="UP000736787">
    <property type="component" value="Unassembled WGS sequence"/>
</dbReference>
<evidence type="ECO:0000313" key="7">
    <source>
        <dbReference type="Proteomes" id="UP000251314"/>
    </source>
</evidence>
<evidence type="ECO:0008006" key="8">
    <source>
        <dbReference type="Google" id="ProtNLM"/>
    </source>
</evidence>
<evidence type="ECO:0000256" key="1">
    <source>
        <dbReference type="SAM" id="Coils"/>
    </source>
</evidence>
<organism evidence="6 7">
    <name type="scientific">Phytophthora cactorum</name>
    <dbReference type="NCBI Taxonomy" id="29920"/>
    <lineage>
        <taxon>Eukaryota</taxon>
        <taxon>Sar</taxon>
        <taxon>Stramenopiles</taxon>
        <taxon>Oomycota</taxon>
        <taxon>Peronosporomycetes</taxon>
        <taxon>Peronosporales</taxon>
        <taxon>Peronosporaceae</taxon>
        <taxon>Phytophthora</taxon>
    </lineage>
</organism>
<dbReference type="Proteomes" id="UP000760860">
    <property type="component" value="Unassembled WGS sequence"/>
</dbReference>
<reference evidence="6 7" key="1">
    <citation type="submission" date="2018-01" db="EMBL/GenBank/DDBJ databases">
        <title>Draft genome of the strawberry crown rot pathogen Phytophthora cactorum.</title>
        <authorList>
            <person name="Armitage A.D."/>
            <person name="Lysoe E."/>
            <person name="Nellist C.F."/>
            <person name="Harrison R.J."/>
            <person name="Brurberg M.B."/>
        </authorList>
    </citation>
    <scope>NUCLEOTIDE SEQUENCE [LARGE SCALE GENOMIC DNA]</scope>
    <source>
        <strain evidence="6 7">10300</strain>
    </source>
</reference>
<evidence type="ECO:0000313" key="5">
    <source>
        <dbReference type="EMBL" id="KAG3214089.1"/>
    </source>
</evidence>
<evidence type="ECO:0000256" key="2">
    <source>
        <dbReference type="SAM" id="MobiDB-lite"/>
    </source>
</evidence>
<evidence type="ECO:0000313" key="4">
    <source>
        <dbReference type="EMBL" id="KAG2917440.1"/>
    </source>
</evidence>
<protein>
    <recommendedName>
        <fullName evidence="8">BZIP domain-containing protein</fullName>
    </recommendedName>
</protein>
<dbReference type="Proteomes" id="UP000251314">
    <property type="component" value="Unassembled WGS sequence"/>
</dbReference>
<dbReference type="EMBL" id="RCMK01000655">
    <property type="protein sequence ID" value="KAG2917440.1"/>
    <property type="molecule type" value="Genomic_DNA"/>
</dbReference>
<gene>
    <name evidence="6" type="ORF">PC110_g14093</name>
    <name evidence="3" type="ORF">PC115_g18588</name>
    <name evidence="4" type="ORF">PC117_g17423</name>
    <name evidence="5" type="ORF">PC129_g14986</name>
</gene>
<name>A0A329S1L9_9STRA</name>
<proteinExistence type="predicted"/>
<accession>A0A329S1L9</accession>
<reference evidence="5" key="2">
    <citation type="submission" date="2018-05" db="EMBL/GenBank/DDBJ databases">
        <title>Effector identification in a new, highly contiguous assembly of the strawberry crown rot pathogen Phytophthora cactorum.</title>
        <authorList>
            <person name="Armitage A.D."/>
            <person name="Nellist C.F."/>
            <person name="Bates H."/>
            <person name="Vickerstaff R.J."/>
            <person name="Harrison R.J."/>
        </authorList>
    </citation>
    <scope>NUCLEOTIDE SEQUENCE</scope>
    <source>
        <strain evidence="3">4032</strain>
        <strain evidence="4">4040</strain>
        <strain evidence="5">P421</strain>
    </source>
</reference>
<dbReference type="Proteomes" id="UP000774804">
    <property type="component" value="Unassembled WGS sequence"/>
</dbReference>
<sequence>MSDDVIGTVVQRTQPVRHPFYVNTGIGMHAGLGQQNYRDEPDKTPSSQIPLTRDKSSTTSRLLTMQEIHSIVDKDTLSELRAIMKDRRDRRKIIQQRHLKKKQKMAEDLVHSIPKLRNEIEQLQLRRLSLRERLPTENVWFTAIEYFRDFQYGLPVLATSQTLVSEFLSATMAPDLDIGARSGIEALTKSWRIFAHAFPGGHIQLESLRQLTSFCLVATTRTSVTLTKQTLQYLFHRLADGSEANSKRRENIFARLLDQRIVMCGSVRFDWDDTSKRVIGLYTHVDMLSPMLTLLGNLEDVSFVFSGALITPDGDFSTKKANEPWRE</sequence>
<evidence type="ECO:0000313" key="6">
    <source>
        <dbReference type="EMBL" id="RAW29542.1"/>
    </source>
</evidence>
<evidence type="ECO:0000313" key="3">
    <source>
        <dbReference type="EMBL" id="KAG2893077.1"/>
    </source>
</evidence>
<dbReference type="AlphaFoldDB" id="A0A329S1L9"/>